<reference evidence="1 2" key="1">
    <citation type="submission" date="2020-01" db="EMBL/GenBank/DDBJ databases">
        <title>Genome analysis of Anaerocolumna sp. CBA3638.</title>
        <authorList>
            <person name="Kim J."/>
            <person name="Roh S.W."/>
        </authorList>
    </citation>
    <scope>NUCLEOTIDE SEQUENCE [LARGE SCALE GENOMIC DNA]</scope>
    <source>
        <strain evidence="1 2">CBA3638</strain>
    </source>
</reference>
<name>A0A6P1TUC3_9FIRM</name>
<organism evidence="1 2">
    <name type="scientific">Anaerocolumna sedimenticola</name>
    <dbReference type="NCBI Taxonomy" id="2696063"/>
    <lineage>
        <taxon>Bacteria</taxon>
        <taxon>Bacillati</taxon>
        <taxon>Bacillota</taxon>
        <taxon>Clostridia</taxon>
        <taxon>Lachnospirales</taxon>
        <taxon>Lachnospiraceae</taxon>
        <taxon>Anaerocolumna</taxon>
    </lineage>
</organism>
<dbReference type="KEGG" id="anr:Ana3638_21480"/>
<protein>
    <submittedName>
        <fullName evidence="1">Uncharacterized protein</fullName>
    </submittedName>
</protein>
<accession>A0A6P1TUC3</accession>
<keyword evidence="2" id="KW-1185">Reference proteome</keyword>
<dbReference type="AlphaFoldDB" id="A0A6P1TUC3"/>
<dbReference type="RefSeq" id="WP_161839857.1">
    <property type="nucleotide sequence ID" value="NZ_CP048000.1"/>
</dbReference>
<evidence type="ECO:0000313" key="2">
    <source>
        <dbReference type="Proteomes" id="UP000464314"/>
    </source>
</evidence>
<proteinExistence type="predicted"/>
<dbReference type="Proteomes" id="UP000464314">
    <property type="component" value="Chromosome"/>
</dbReference>
<dbReference type="EMBL" id="CP048000">
    <property type="protein sequence ID" value="QHQ63035.1"/>
    <property type="molecule type" value="Genomic_DNA"/>
</dbReference>
<sequence>MPFFETTTISTIIDYSKCQPISVIAAFNREGKIMPVYISLTDLYGNICKVKIDGVTFTKDGSGFTTYCCLYTTGRSRKQVNLTYFINQHLWVLEN</sequence>
<gene>
    <name evidence="1" type="ORF">Ana3638_21480</name>
</gene>
<evidence type="ECO:0000313" key="1">
    <source>
        <dbReference type="EMBL" id="QHQ63035.1"/>
    </source>
</evidence>